<comment type="caution">
    <text evidence="1">The sequence shown here is derived from an EMBL/GenBank/DDBJ whole genome shotgun (WGS) entry which is preliminary data.</text>
</comment>
<dbReference type="EMBL" id="VUJX02000006">
    <property type="protein sequence ID" value="KAL0934690.1"/>
    <property type="molecule type" value="Genomic_DNA"/>
</dbReference>
<protein>
    <submittedName>
        <fullName evidence="1">Uncharacterized protein</fullName>
    </submittedName>
</protein>
<accession>A0ACC3YRZ0</accession>
<name>A0ACC3YRZ0_COLTU</name>
<sequence length="351" mass="38524">MPLPSRTRQACDRCHGQKLRCTKQVGSAICARCFKASVPCVYSPSGPQPVPQSLSLIDASFAAESAALEWGAFSFDQLLGPSNIPQVDTFFVEEGSSSQRTHEAAVNLRSQCFGRLSSVMVKVNEAFNGLPPVSKLHVPGPDLKLFCMQISESYNLKRSLELLLSQTQELADIYPIVIQLAFEQQHTPDCTLPQCVHTYKSHPTFGEDPFEIGVGSPKIDFTLLSQLISCHYRLHDTIELLASQAQVCFKISAASSHHGIESHRFDVPELRIGSFTLSSVTSSPAMATILVDLQFSLTQHIPKLQASIGRDGTREGKVLSLQCDMLKDRADSILVRLKTLRDAIISHGTTN</sequence>
<gene>
    <name evidence="1" type="ORF">CTRU02_209281</name>
</gene>
<organism evidence="1 2">
    <name type="scientific">Colletotrichum truncatum</name>
    <name type="common">Anthracnose fungus</name>
    <name type="synonym">Colletotrichum capsici</name>
    <dbReference type="NCBI Taxonomy" id="5467"/>
    <lineage>
        <taxon>Eukaryota</taxon>
        <taxon>Fungi</taxon>
        <taxon>Dikarya</taxon>
        <taxon>Ascomycota</taxon>
        <taxon>Pezizomycotina</taxon>
        <taxon>Sordariomycetes</taxon>
        <taxon>Hypocreomycetidae</taxon>
        <taxon>Glomerellales</taxon>
        <taxon>Glomerellaceae</taxon>
        <taxon>Colletotrichum</taxon>
        <taxon>Colletotrichum truncatum species complex</taxon>
    </lineage>
</organism>
<evidence type="ECO:0000313" key="1">
    <source>
        <dbReference type="EMBL" id="KAL0934690.1"/>
    </source>
</evidence>
<dbReference type="Proteomes" id="UP000805649">
    <property type="component" value="Unassembled WGS sequence"/>
</dbReference>
<keyword evidence="2" id="KW-1185">Reference proteome</keyword>
<proteinExistence type="predicted"/>
<reference evidence="1 2" key="1">
    <citation type="journal article" date="2020" name="Phytopathology">
        <title>Genome Sequence Resources of Colletotrichum truncatum, C. plurivorum, C. musicola, and C. sojae: Four Species Pathogenic to Soybean (Glycine max).</title>
        <authorList>
            <person name="Rogerio F."/>
            <person name="Boufleur T.R."/>
            <person name="Ciampi-Guillardi M."/>
            <person name="Sukno S.A."/>
            <person name="Thon M.R."/>
            <person name="Massola Junior N.S."/>
            <person name="Baroncelli R."/>
        </authorList>
    </citation>
    <scope>NUCLEOTIDE SEQUENCE [LARGE SCALE GENOMIC DNA]</scope>
    <source>
        <strain evidence="1 2">CMES1059</strain>
    </source>
</reference>
<evidence type="ECO:0000313" key="2">
    <source>
        <dbReference type="Proteomes" id="UP000805649"/>
    </source>
</evidence>